<dbReference type="AlphaFoldDB" id="A0A517YKG4"/>
<name>A0A517YKG4_9BACT</name>
<protein>
    <submittedName>
        <fullName evidence="2">UDP-glucose 4-epimerase</fullName>
        <ecNumber evidence="2">5.1.3.2</ecNumber>
    </submittedName>
</protein>
<proteinExistence type="predicted"/>
<evidence type="ECO:0000259" key="1">
    <source>
        <dbReference type="Pfam" id="PF01370"/>
    </source>
</evidence>
<dbReference type="RefSeq" id="WP_145096629.1">
    <property type="nucleotide sequence ID" value="NZ_CP036274.1"/>
</dbReference>
<dbReference type="CDD" id="cd05256">
    <property type="entry name" value="UDP_AE_SDR_e"/>
    <property type="match status" value="1"/>
</dbReference>
<dbReference type="PANTHER" id="PTHR43245:SF13">
    <property type="entry name" value="UDP-D-APIOSE_UDP-D-XYLOSE SYNTHASE 2"/>
    <property type="match status" value="1"/>
</dbReference>
<evidence type="ECO:0000313" key="3">
    <source>
        <dbReference type="Proteomes" id="UP000315017"/>
    </source>
</evidence>
<dbReference type="EC" id="5.1.3.2" evidence="2"/>
<reference evidence="2 3" key="1">
    <citation type="submission" date="2019-02" db="EMBL/GenBank/DDBJ databases">
        <title>Deep-cultivation of Planctomycetes and their phenomic and genomic characterization uncovers novel biology.</title>
        <authorList>
            <person name="Wiegand S."/>
            <person name="Jogler M."/>
            <person name="Boedeker C."/>
            <person name="Pinto D."/>
            <person name="Vollmers J."/>
            <person name="Rivas-Marin E."/>
            <person name="Kohn T."/>
            <person name="Peeters S.H."/>
            <person name="Heuer A."/>
            <person name="Rast P."/>
            <person name="Oberbeckmann S."/>
            <person name="Bunk B."/>
            <person name="Jeske O."/>
            <person name="Meyerdierks A."/>
            <person name="Storesund J.E."/>
            <person name="Kallscheuer N."/>
            <person name="Luecker S."/>
            <person name="Lage O.M."/>
            <person name="Pohl T."/>
            <person name="Merkel B.J."/>
            <person name="Hornburger P."/>
            <person name="Mueller R.-W."/>
            <person name="Bruemmer F."/>
            <person name="Labrenz M."/>
            <person name="Spormann A.M."/>
            <person name="Op den Camp H."/>
            <person name="Overmann J."/>
            <person name="Amann R."/>
            <person name="Jetten M.S.M."/>
            <person name="Mascher T."/>
            <person name="Medema M.H."/>
            <person name="Devos D.P."/>
            <person name="Kaster A.-K."/>
            <person name="Ovreas L."/>
            <person name="Rohde M."/>
            <person name="Galperin M.Y."/>
            <person name="Jogler C."/>
        </authorList>
    </citation>
    <scope>NUCLEOTIDE SEQUENCE [LARGE SCALE GENOMIC DNA]</scope>
    <source>
        <strain evidence="2 3">ETA_A8</strain>
    </source>
</reference>
<dbReference type="PANTHER" id="PTHR43245">
    <property type="entry name" value="BIFUNCTIONAL POLYMYXIN RESISTANCE PROTEIN ARNA"/>
    <property type="match status" value="1"/>
</dbReference>
<sequence>MAKILVTGGCGFIGSHLVDALVKRGDQVRVLDLPDSDKRENLGANRHRVQLFVGDVADLQIVKQAVDGVDIVFHQAALASVPRSVEDPLATHSACVTGTLVVLHAAQQAGVKRVVYAASSSAYGNQPTPLKKETDLPSPISPYAAAKLAAEHYCHSFYHSYGLETVSLRYFNVFGPQQDPNGPYAAVVPLFAQKLLAGQAPTIYGDGKQTRDFTYIDNVVQANLLASQVPAAAGQTFNVGSGQATSLLDMLGMLQPIIGTNLKPNFAPSRAGDVRDSLADISLARQVLGYNPTIDLKEGMLRTVAAMKG</sequence>
<dbReference type="InterPro" id="IPR001509">
    <property type="entry name" value="Epimerase_deHydtase"/>
</dbReference>
<dbReference type="KEGG" id="aagg:ETAA8_58570"/>
<dbReference type="GO" id="GO:0003978">
    <property type="term" value="F:UDP-glucose 4-epimerase activity"/>
    <property type="evidence" value="ECO:0007669"/>
    <property type="project" value="UniProtKB-EC"/>
</dbReference>
<organism evidence="2 3">
    <name type="scientific">Anatilimnocola aggregata</name>
    <dbReference type="NCBI Taxonomy" id="2528021"/>
    <lineage>
        <taxon>Bacteria</taxon>
        <taxon>Pseudomonadati</taxon>
        <taxon>Planctomycetota</taxon>
        <taxon>Planctomycetia</taxon>
        <taxon>Pirellulales</taxon>
        <taxon>Pirellulaceae</taxon>
        <taxon>Anatilimnocola</taxon>
    </lineage>
</organism>
<dbReference type="PRINTS" id="PR01713">
    <property type="entry name" value="NUCEPIMERASE"/>
</dbReference>
<dbReference type="Gene3D" id="3.90.25.10">
    <property type="entry name" value="UDP-galactose 4-epimerase, domain 1"/>
    <property type="match status" value="1"/>
</dbReference>
<dbReference type="Pfam" id="PF01370">
    <property type="entry name" value="Epimerase"/>
    <property type="match status" value="1"/>
</dbReference>
<dbReference type="OrthoDB" id="258549at2"/>
<evidence type="ECO:0000313" key="2">
    <source>
        <dbReference type="EMBL" id="QDU30709.1"/>
    </source>
</evidence>
<dbReference type="InterPro" id="IPR036291">
    <property type="entry name" value="NAD(P)-bd_dom_sf"/>
</dbReference>
<dbReference type="Proteomes" id="UP000315017">
    <property type="component" value="Chromosome"/>
</dbReference>
<dbReference type="EMBL" id="CP036274">
    <property type="protein sequence ID" value="QDU30709.1"/>
    <property type="molecule type" value="Genomic_DNA"/>
</dbReference>
<keyword evidence="2" id="KW-0413">Isomerase</keyword>
<dbReference type="Gene3D" id="3.40.50.720">
    <property type="entry name" value="NAD(P)-binding Rossmann-like Domain"/>
    <property type="match status" value="1"/>
</dbReference>
<gene>
    <name evidence="2" type="ORF">ETAA8_58570</name>
</gene>
<dbReference type="InterPro" id="IPR050177">
    <property type="entry name" value="Lipid_A_modif_metabolic_enz"/>
</dbReference>
<feature type="domain" description="NAD-dependent epimerase/dehydratase" evidence="1">
    <location>
        <begin position="4"/>
        <end position="240"/>
    </location>
</feature>
<dbReference type="SUPFAM" id="SSF51735">
    <property type="entry name" value="NAD(P)-binding Rossmann-fold domains"/>
    <property type="match status" value="1"/>
</dbReference>
<keyword evidence="3" id="KW-1185">Reference proteome</keyword>
<accession>A0A517YKG4</accession>